<evidence type="ECO:0000256" key="4">
    <source>
        <dbReference type="ARBA" id="ARBA00022692"/>
    </source>
</evidence>
<keyword evidence="3" id="KW-1003">Cell membrane</keyword>
<dbReference type="GO" id="GO:0055085">
    <property type="term" value="P:transmembrane transport"/>
    <property type="evidence" value="ECO:0007669"/>
    <property type="project" value="InterPro"/>
</dbReference>
<feature type="transmembrane region" description="Helical" evidence="7">
    <location>
        <begin position="114"/>
        <end position="135"/>
    </location>
</feature>
<feature type="transmembrane region" description="Helical" evidence="7">
    <location>
        <begin position="237"/>
        <end position="258"/>
    </location>
</feature>
<dbReference type="CDD" id="cd06261">
    <property type="entry name" value="TM_PBP2"/>
    <property type="match status" value="1"/>
</dbReference>
<feature type="transmembrane region" description="Helical" evidence="7">
    <location>
        <begin position="44"/>
        <end position="62"/>
    </location>
</feature>
<reference evidence="9 10" key="1">
    <citation type="submission" date="2017-03" db="EMBL/GenBank/DDBJ databases">
        <authorList>
            <person name="Afonso C.L."/>
            <person name="Miller P.J."/>
            <person name="Scott M.A."/>
            <person name="Spackman E."/>
            <person name="Goraichik I."/>
            <person name="Dimitrov K.M."/>
            <person name="Suarez D.L."/>
            <person name="Swayne D.E."/>
        </authorList>
    </citation>
    <scope>NUCLEOTIDE SEQUENCE [LARGE SCALE GENOMIC DNA]</scope>
    <source>
        <strain evidence="9 10">CECT 7023</strain>
    </source>
</reference>
<keyword evidence="5 7" id="KW-1133">Transmembrane helix</keyword>
<feature type="domain" description="ABC transmembrane type-1" evidence="8">
    <location>
        <begin position="75"/>
        <end position="255"/>
    </location>
</feature>
<keyword evidence="2 7" id="KW-0813">Transport</keyword>
<gene>
    <name evidence="9" type="primary">ssuC_9</name>
    <name evidence="9" type="ORF">ROA7023_03061</name>
</gene>
<protein>
    <submittedName>
        <fullName evidence="9">Putative aliphatic sulfonates transport permease protein SsuC</fullName>
    </submittedName>
</protein>
<dbReference type="Gene3D" id="1.10.3720.10">
    <property type="entry name" value="MetI-like"/>
    <property type="match status" value="1"/>
</dbReference>
<keyword evidence="4 7" id="KW-0812">Transmembrane</keyword>
<dbReference type="InterPro" id="IPR000515">
    <property type="entry name" value="MetI-like"/>
</dbReference>
<name>A0A1Y5TLX0_9RHOB</name>
<organism evidence="9 10">
    <name type="scientific">Roseisalinus antarcticus</name>
    <dbReference type="NCBI Taxonomy" id="254357"/>
    <lineage>
        <taxon>Bacteria</taxon>
        <taxon>Pseudomonadati</taxon>
        <taxon>Pseudomonadota</taxon>
        <taxon>Alphaproteobacteria</taxon>
        <taxon>Rhodobacterales</taxon>
        <taxon>Roseobacteraceae</taxon>
        <taxon>Roseisalinus</taxon>
    </lineage>
</organism>
<evidence type="ECO:0000259" key="8">
    <source>
        <dbReference type="PROSITE" id="PS50928"/>
    </source>
</evidence>
<evidence type="ECO:0000256" key="2">
    <source>
        <dbReference type="ARBA" id="ARBA00022448"/>
    </source>
</evidence>
<dbReference type="OrthoDB" id="9786495at2"/>
<evidence type="ECO:0000256" key="3">
    <source>
        <dbReference type="ARBA" id="ARBA00022475"/>
    </source>
</evidence>
<dbReference type="InterPro" id="IPR035906">
    <property type="entry name" value="MetI-like_sf"/>
</dbReference>
<dbReference type="GO" id="GO:0005886">
    <property type="term" value="C:plasma membrane"/>
    <property type="evidence" value="ECO:0007669"/>
    <property type="project" value="UniProtKB-SubCell"/>
</dbReference>
<sequence>MTTEADTGLAAEDETQSRGIPHWAQHLLVFSIFIGIWEAAVQFNWVSALILPSPFAVVVAWWDLSISRGLIWSHFGVTLTEVLVGFSVGASFGVTIAVLSVLSATFRRLVSPYMVALQVTPRIAIAPIIVAWLGFGMEPKMAIAAIICFFPIFINSLTGLMQVDEESLEMFKSMRASRWLIFRHLQLPGAMPVIMAGFKTGISLALIGAIVGEFVSASEGLGVLIQRFSFQLQLPQAFACLIMLTVMGLLLYGTATFADRQIVFWRHEDLMTKISRRMRARHAGLLKAMKPAE</sequence>
<keyword evidence="6 7" id="KW-0472">Membrane</keyword>
<dbReference type="PANTHER" id="PTHR30151:SF20">
    <property type="entry name" value="ABC TRANSPORTER PERMEASE PROTEIN HI_0355-RELATED"/>
    <property type="match status" value="1"/>
</dbReference>
<proteinExistence type="inferred from homology"/>
<dbReference type="AlphaFoldDB" id="A0A1Y5TLX0"/>
<evidence type="ECO:0000313" key="9">
    <source>
        <dbReference type="EMBL" id="SLN65249.1"/>
    </source>
</evidence>
<dbReference type="RefSeq" id="WP_085879867.1">
    <property type="nucleotide sequence ID" value="NZ_FWFZ01000018.1"/>
</dbReference>
<comment type="subcellular location">
    <subcellularLocation>
        <location evidence="1 7">Cell membrane</location>
        <topology evidence="1 7">Multi-pass membrane protein</topology>
    </subcellularLocation>
</comment>
<evidence type="ECO:0000256" key="7">
    <source>
        <dbReference type="RuleBase" id="RU363032"/>
    </source>
</evidence>
<keyword evidence="10" id="KW-1185">Reference proteome</keyword>
<feature type="transmembrane region" description="Helical" evidence="7">
    <location>
        <begin position="204"/>
        <end position="225"/>
    </location>
</feature>
<evidence type="ECO:0000256" key="1">
    <source>
        <dbReference type="ARBA" id="ARBA00004651"/>
    </source>
</evidence>
<dbReference type="Proteomes" id="UP000193900">
    <property type="component" value="Unassembled WGS sequence"/>
</dbReference>
<dbReference type="SUPFAM" id="SSF161098">
    <property type="entry name" value="MetI-like"/>
    <property type="match status" value="1"/>
</dbReference>
<dbReference type="PANTHER" id="PTHR30151">
    <property type="entry name" value="ALKANE SULFONATE ABC TRANSPORTER-RELATED, MEMBRANE SUBUNIT"/>
    <property type="match status" value="1"/>
</dbReference>
<dbReference type="Pfam" id="PF00528">
    <property type="entry name" value="BPD_transp_1"/>
    <property type="match status" value="1"/>
</dbReference>
<evidence type="ECO:0000256" key="6">
    <source>
        <dbReference type="ARBA" id="ARBA00023136"/>
    </source>
</evidence>
<feature type="transmembrane region" description="Helical" evidence="7">
    <location>
        <begin position="82"/>
        <end position="102"/>
    </location>
</feature>
<evidence type="ECO:0000313" key="10">
    <source>
        <dbReference type="Proteomes" id="UP000193900"/>
    </source>
</evidence>
<evidence type="ECO:0000256" key="5">
    <source>
        <dbReference type="ARBA" id="ARBA00022989"/>
    </source>
</evidence>
<feature type="transmembrane region" description="Helical" evidence="7">
    <location>
        <begin position="141"/>
        <end position="160"/>
    </location>
</feature>
<dbReference type="PROSITE" id="PS50928">
    <property type="entry name" value="ABC_TM1"/>
    <property type="match status" value="1"/>
</dbReference>
<comment type="similarity">
    <text evidence="7">Belongs to the binding-protein-dependent transport system permease family.</text>
</comment>
<dbReference type="EMBL" id="FWFZ01000018">
    <property type="protein sequence ID" value="SLN65249.1"/>
    <property type="molecule type" value="Genomic_DNA"/>
</dbReference>
<accession>A0A1Y5TLX0</accession>